<dbReference type="Pfam" id="PF00291">
    <property type="entry name" value="PALP"/>
    <property type="match status" value="1"/>
</dbReference>
<dbReference type="InterPro" id="IPR001216">
    <property type="entry name" value="P-phosphate_BS"/>
</dbReference>
<gene>
    <name evidence="3" type="ORF">KV110_15965</name>
</gene>
<reference evidence="3 4" key="1">
    <citation type="submission" date="2021-07" db="EMBL/GenBank/DDBJ databases">
        <title>Whole Genome Sequence of Nocardia Iowensis.</title>
        <authorList>
            <person name="Lamm A."/>
            <person name="Collins-Fairclough A.M."/>
            <person name="Bunk B."/>
            <person name="Sproer C."/>
        </authorList>
    </citation>
    <scope>NUCLEOTIDE SEQUENCE [LARGE SCALE GENOMIC DNA]</scope>
    <source>
        <strain evidence="3 4">NRRL 5646</strain>
    </source>
</reference>
<keyword evidence="4" id="KW-1185">Reference proteome</keyword>
<evidence type="ECO:0000313" key="3">
    <source>
        <dbReference type="EMBL" id="QXN94418.1"/>
    </source>
</evidence>
<dbReference type="PANTHER" id="PTHR10314">
    <property type="entry name" value="CYSTATHIONINE BETA-SYNTHASE"/>
    <property type="match status" value="1"/>
</dbReference>
<dbReference type="Proteomes" id="UP000694257">
    <property type="component" value="Chromosome"/>
</dbReference>
<accession>A0ABX8RXP9</accession>
<dbReference type="EMBL" id="CP078145">
    <property type="protein sequence ID" value="QXN94418.1"/>
    <property type="molecule type" value="Genomic_DNA"/>
</dbReference>
<evidence type="ECO:0000256" key="1">
    <source>
        <dbReference type="ARBA" id="ARBA00001933"/>
    </source>
</evidence>
<name>A0ABX8RXP9_NOCIO</name>
<feature type="domain" description="Tryptophan synthase beta chain-like PALP" evidence="2">
    <location>
        <begin position="8"/>
        <end position="295"/>
    </location>
</feature>
<organism evidence="3 4">
    <name type="scientific">Nocardia iowensis</name>
    <dbReference type="NCBI Taxonomy" id="204891"/>
    <lineage>
        <taxon>Bacteria</taxon>
        <taxon>Bacillati</taxon>
        <taxon>Actinomycetota</taxon>
        <taxon>Actinomycetes</taxon>
        <taxon>Mycobacteriales</taxon>
        <taxon>Nocardiaceae</taxon>
        <taxon>Nocardia</taxon>
    </lineage>
</organism>
<comment type="cofactor">
    <cofactor evidence="1">
        <name>pyridoxal 5'-phosphate</name>
        <dbReference type="ChEBI" id="CHEBI:597326"/>
    </cofactor>
</comment>
<protein>
    <submittedName>
        <fullName evidence="3">PLP-dependent cysteine synthase family protein</fullName>
    </submittedName>
</protein>
<evidence type="ECO:0000313" key="4">
    <source>
        <dbReference type="Proteomes" id="UP000694257"/>
    </source>
</evidence>
<proteinExistence type="predicted"/>
<dbReference type="CDD" id="cd01561">
    <property type="entry name" value="CBS_like"/>
    <property type="match status" value="1"/>
</dbReference>
<dbReference type="InterPro" id="IPR050214">
    <property type="entry name" value="Cys_Synth/Cystath_Beta-Synth"/>
</dbReference>
<dbReference type="InterPro" id="IPR001926">
    <property type="entry name" value="TrpB-like_PALP"/>
</dbReference>
<dbReference type="RefSeq" id="WP_218476955.1">
    <property type="nucleotide sequence ID" value="NZ_BAABJN010000015.1"/>
</dbReference>
<dbReference type="PROSITE" id="PS00901">
    <property type="entry name" value="CYS_SYNTHASE"/>
    <property type="match status" value="1"/>
</dbReference>
<sequence>MKYDNIIDVIGGTPLVRLNRLTRASEATVWVKLECLNPSGSVKARPAAAMVREALHSGELATDGAIVEATSGNLGIALAMIGAALGIRTEIMVDPRTPPFSVRSIAAYGAQPRLVETSDEHGKYQIPRIRAAEKIVRNTTGAYMPNQWNNPNNPAAHSTTTAQEILADLHGDVHAVVCTTSSCGQITGIGRALRQAGSHCLTVAVDGRGSTAIGGPMGQHLLIGLGSGFTPGNFDRSVIDHAYWCGDAEAFSTCRLLASTEGLLLGGSSGAAVFIALRVGQLLGPGHNVVAIAPDGGDRYLETIYSDAWISTNNVELATTIDDLRTRLADYAPFPGDQLEPWRHYSAATSTSGTNNVAASASPAMPANFGVGHRRTTKAVDQG</sequence>
<evidence type="ECO:0000259" key="2">
    <source>
        <dbReference type="Pfam" id="PF00291"/>
    </source>
</evidence>